<accession>A0A4Y7TFB6</accession>
<proteinExistence type="predicted"/>
<name>A0A4Y7TFB6_COPMI</name>
<feature type="region of interest" description="Disordered" evidence="1">
    <location>
        <begin position="1"/>
        <end position="28"/>
    </location>
</feature>
<dbReference type="Gene3D" id="2.80.10.50">
    <property type="match status" value="1"/>
</dbReference>
<evidence type="ECO:0000313" key="3">
    <source>
        <dbReference type="Proteomes" id="UP000298030"/>
    </source>
</evidence>
<evidence type="ECO:0000256" key="1">
    <source>
        <dbReference type="SAM" id="MobiDB-lite"/>
    </source>
</evidence>
<organism evidence="2 3">
    <name type="scientific">Coprinellus micaceus</name>
    <name type="common">Glistening ink-cap mushroom</name>
    <name type="synonym">Coprinus micaceus</name>
    <dbReference type="NCBI Taxonomy" id="71717"/>
    <lineage>
        <taxon>Eukaryota</taxon>
        <taxon>Fungi</taxon>
        <taxon>Dikarya</taxon>
        <taxon>Basidiomycota</taxon>
        <taxon>Agaricomycotina</taxon>
        <taxon>Agaricomycetes</taxon>
        <taxon>Agaricomycetidae</taxon>
        <taxon>Agaricales</taxon>
        <taxon>Agaricineae</taxon>
        <taxon>Psathyrellaceae</taxon>
        <taxon>Coprinellus</taxon>
    </lineage>
</organism>
<sequence length="367" mass="39895">MESLASVPSDTETSTRGGSGLNARDQQRPNAAAIHGPQFISNLQGLVLEMKADSAGSALSRQFTGNRNQQWLLQFDPSGTGSVALASLQDGRYLAVVHPEQTLGAIRAPYHWSLMEDERGRYILVAPAGDRKLTLPTPPGPCIVSSPRVENEDVKLIIVENTSVNQIALRTGSIGPFAYPGAPVYYTHGSAGYITVRNHLEIRLYGAASGSGSNAQWVIQPGKDQYWSRSTDASVHISTPIDHETGEQSAQVYEGRVGKTLHIQNLDSQETWRGVKYVPLGEASYTENPVKKGVIGIKNDLAFDIHVAVFSTLQSGDTAQYTIKPGCTDYWNREYRSEIAFVGVGSAPGLPKAYVGRPGFTLHIERW</sequence>
<protein>
    <submittedName>
        <fullName evidence="2">Uncharacterized protein</fullName>
    </submittedName>
</protein>
<dbReference type="OrthoDB" id="3047832at2759"/>
<dbReference type="AlphaFoldDB" id="A0A4Y7TFB6"/>
<gene>
    <name evidence="2" type="ORF">FA13DRAFT_1731972</name>
</gene>
<evidence type="ECO:0000313" key="2">
    <source>
        <dbReference type="EMBL" id="TEB32219.1"/>
    </source>
</evidence>
<feature type="compositionally biased region" description="Polar residues" evidence="1">
    <location>
        <begin position="1"/>
        <end position="16"/>
    </location>
</feature>
<dbReference type="Proteomes" id="UP000298030">
    <property type="component" value="Unassembled WGS sequence"/>
</dbReference>
<keyword evidence="3" id="KW-1185">Reference proteome</keyword>
<dbReference type="EMBL" id="QPFP01000016">
    <property type="protein sequence ID" value="TEB32219.1"/>
    <property type="molecule type" value="Genomic_DNA"/>
</dbReference>
<reference evidence="2 3" key="1">
    <citation type="journal article" date="2019" name="Nat. Ecol. Evol.">
        <title>Megaphylogeny resolves global patterns of mushroom evolution.</title>
        <authorList>
            <person name="Varga T."/>
            <person name="Krizsan K."/>
            <person name="Foldi C."/>
            <person name="Dima B."/>
            <person name="Sanchez-Garcia M."/>
            <person name="Sanchez-Ramirez S."/>
            <person name="Szollosi G.J."/>
            <person name="Szarkandi J.G."/>
            <person name="Papp V."/>
            <person name="Albert L."/>
            <person name="Andreopoulos W."/>
            <person name="Angelini C."/>
            <person name="Antonin V."/>
            <person name="Barry K.W."/>
            <person name="Bougher N.L."/>
            <person name="Buchanan P."/>
            <person name="Buyck B."/>
            <person name="Bense V."/>
            <person name="Catcheside P."/>
            <person name="Chovatia M."/>
            <person name="Cooper J."/>
            <person name="Damon W."/>
            <person name="Desjardin D."/>
            <person name="Finy P."/>
            <person name="Geml J."/>
            <person name="Haridas S."/>
            <person name="Hughes K."/>
            <person name="Justo A."/>
            <person name="Karasinski D."/>
            <person name="Kautmanova I."/>
            <person name="Kiss B."/>
            <person name="Kocsube S."/>
            <person name="Kotiranta H."/>
            <person name="LaButti K.M."/>
            <person name="Lechner B.E."/>
            <person name="Liimatainen K."/>
            <person name="Lipzen A."/>
            <person name="Lukacs Z."/>
            <person name="Mihaltcheva S."/>
            <person name="Morgado L.N."/>
            <person name="Niskanen T."/>
            <person name="Noordeloos M.E."/>
            <person name="Ohm R.A."/>
            <person name="Ortiz-Santana B."/>
            <person name="Ovrebo C."/>
            <person name="Racz N."/>
            <person name="Riley R."/>
            <person name="Savchenko A."/>
            <person name="Shiryaev A."/>
            <person name="Soop K."/>
            <person name="Spirin V."/>
            <person name="Szebenyi C."/>
            <person name="Tomsovsky M."/>
            <person name="Tulloss R.E."/>
            <person name="Uehling J."/>
            <person name="Grigoriev I.V."/>
            <person name="Vagvolgyi C."/>
            <person name="Papp T."/>
            <person name="Martin F.M."/>
            <person name="Miettinen O."/>
            <person name="Hibbett D.S."/>
            <person name="Nagy L.G."/>
        </authorList>
    </citation>
    <scope>NUCLEOTIDE SEQUENCE [LARGE SCALE GENOMIC DNA]</scope>
    <source>
        <strain evidence="2 3">FP101781</strain>
    </source>
</reference>
<comment type="caution">
    <text evidence="2">The sequence shown here is derived from an EMBL/GenBank/DDBJ whole genome shotgun (WGS) entry which is preliminary data.</text>
</comment>